<evidence type="ECO:0000256" key="5">
    <source>
        <dbReference type="ARBA" id="ARBA00023157"/>
    </source>
</evidence>
<dbReference type="InterPro" id="IPR057244">
    <property type="entry name" value="GAIN_B"/>
</dbReference>
<organism evidence="10 11">
    <name type="scientific">Anguilla anguilla</name>
    <name type="common">European freshwater eel</name>
    <name type="synonym">Muraena anguilla</name>
    <dbReference type="NCBI Taxonomy" id="7936"/>
    <lineage>
        <taxon>Eukaryota</taxon>
        <taxon>Metazoa</taxon>
        <taxon>Chordata</taxon>
        <taxon>Craniata</taxon>
        <taxon>Vertebrata</taxon>
        <taxon>Euteleostomi</taxon>
        <taxon>Actinopterygii</taxon>
        <taxon>Neopterygii</taxon>
        <taxon>Teleostei</taxon>
        <taxon>Anguilliformes</taxon>
        <taxon>Anguillidae</taxon>
        <taxon>Anguilla</taxon>
    </lineage>
</organism>
<feature type="transmembrane region" description="Helical" evidence="7">
    <location>
        <begin position="315"/>
        <end position="336"/>
    </location>
</feature>
<feature type="transmembrane region" description="Helical" evidence="7">
    <location>
        <begin position="207"/>
        <end position="232"/>
    </location>
</feature>
<evidence type="ECO:0000256" key="2">
    <source>
        <dbReference type="ARBA" id="ARBA00022692"/>
    </source>
</evidence>
<dbReference type="PRINTS" id="PR00249">
    <property type="entry name" value="GPCRSECRETIN"/>
</dbReference>
<dbReference type="AlphaFoldDB" id="A0A9D3MIG1"/>
<dbReference type="Gene3D" id="2.60.220.50">
    <property type="match status" value="1"/>
</dbReference>
<keyword evidence="4 7" id="KW-0472">Membrane</keyword>
<accession>A0A9D3MIG1</accession>
<feature type="domain" description="GAIN-B" evidence="8">
    <location>
        <begin position="48"/>
        <end position="201"/>
    </location>
</feature>
<feature type="transmembrane region" description="Helical" evidence="7">
    <location>
        <begin position="441"/>
        <end position="461"/>
    </location>
</feature>
<dbReference type="Pfam" id="PF01825">
    <property type="entry name" value="GPS"/>
    <property type="match status" value="1"/>
</dbReference>
<protein>
    <submittedName>
        <fullName evidence="10">Uncharacterized protein</fullName>
    </submittedName>
</protein>
<keyword evidence="5" id="KW-1015">Disulfide bond</keyword>
<dbReference type="Proteomes" id="UP001044222">
    <property type="component" value="Unassembled WGS sequence"/>
</dbReference>
<sequence>MEGLNENLPGKPYQESIRAIEKLEKVLESTEFSRNVSCTTGNLVVHLYNASGNFKGLNISANEMKASSAKGGVGNSSVDVHLPKTLLNPKENRTIVFCMITIPYMFEKQNFTVLYGRAVGLSVSNRTVTGLTDRINITFSLRDPSPLQEGKLPQCHFLNFSTNAYHRDGCLTIWKREEERLVCSCDHLTYFSVLLVNPETSERDRNILTYITLIGCSISLLFLVGTLFVYVRDRRMLADASPKVHLNLVVALIMLNIHFLPSQLIASLPVSGPCVYLAVMLHYSLLATFTWTAIEGFHLYLLLVRVFNIYVKRYLLKLGLVGWGVPAVVVAVILIIDRDIYQRVTLPSTDNSTSSAQICFLQDSAVRRFNLAFCGLVWACSLVMLALTCRLMLALRRDRMPGGRSRARKDVCAVLGISCLLGITWGLAFFSFGPLPPTPALYLFCILNSLQGFFVGLWMCVSRQRSGAAPRRGLAGHQIHRLPEQAHAPAGPREPGGPGGPRAGPRQKDRLDRSLNLRPKSSGLPHDNVRFSQ</sequence>
<evidence type="ECO:0000313" key="11">
    <source>
        <dbReference type="Proteomes" id="UP001044222"/>
    </source>
</evidence>
<comment type="subcellular location">
    <subcellularLocation>
        <location evidence="1">Membrane</location>
        <topology evidence="1">Multi-pass membrane protein</topology>
    </subcellularLocation>
</comment>
<keyword evidence="11" id="KW-1185">Reference proteome</keyword>
<keyword evidence="3 7" id="KW-1133">Transmembrane helix</keyword>
<evidence type="ECO:0000256" key="6">
    <source>
        <dbReference type="SAM" id="MobiDB-lite"/>
    </source>
</evidence>
<gene>
    <name evidence="10" type="ORF">ANANG_G00109800</name>
</gene>
<dbReference type="PANTHER" id="PTHR12011">
    <property type="entry name" value="ADHESION G-PROTEIN COUPLED RECEPTOR"/>
    <property type="match status" value="1"/>
</dbReference>
<feature type="transmembrane region" description="Helical" evidence="7">
    <location>
        <begin position="370"/>
        <end position="393"/>
    </location>
</feature>
<feature type="transmembrane region" description="Helical" evidence="7">
    <location>
        <begin position="244"/>
        <end position="261"/>
    </location>
</feature>
<evidence type="ECO:0000259" key="9">
    <source>
        <dbReference type="PROSITE" id="PS50261"/>
    </source>
</evidence>
<feature type="compositionally biased region" description="Basic and acidic residues" evidence="6">
    <location>
        <begin position="506"/>
        <end position="515"/>
    </location>
</feature>
<dbReference type="Gene3D" id="1.20.1070.10">
    <property type="entry name" value="Rhodopsin 7-helix transmembrane proteins"/>
    <property type="match status" value="1"/>
</dbReference>
<dbReference type="GO" id="GO:0005886">
    <property type="term" value="C:plasma membrane"/>
    <property type="evidence" value="ECO:0007669"/>
    <property type="project" value="TreeGrafter"/>
</dbReference>
<dbReference type="GO" id="GO:0007189">
    <property type="term" value="P:adenylate cyclase-activating G protein-coupled receptor signaling pathway"/>
    <property type="evidence" value="ECO:0007669"/>
    <property type="project" value="TreeGrafter"/>
</dbReference>
<dbReference type="PROSITE" id="PS50221">
    <property type="entry name" value="GAIN_B"/>
    <property type="match status" value="1"/>
</dbReference>
<dbReference type="PANTHER" id="PTHR12011:SF326">
    <property type="entry name" value="ADHESION G-PROTEIN COUPLED RECEPTOR G5"/>
    <property type="match status" value="1"/>
</dbReference>
<feature type="region of interest" description="Disordered" evidence="6">
    <location>
        <begin position="484"/>
        <end position="533"/>
    </location>
</feature>
<dbReference type="InterPro" id="IPR046338">
    <property type="entry name" value="GAIN_dom_sf"/>
</dbReference>
<dbReference type="InterPro" id="IPR000203">
    <property type="entry name" value="GPS"/>
</dbReference>
<evidence type="ECO:0000256" key="1">
    <source>
        <dbReference type="ARBA" id="ARBA00004141"/>
    </source>
</evidence>
<evidence type="ECO:0000256" key="7">
    <source>
        <dbReference type="SAM" id="Phobius"/>
    </source>
</evidence>
<evidence type="ECO:0000313" key="10">
    <source>
        <dbReference type="EMBL" id="KAG5849384.1"/>
    </source>
</evidence>
<reference evidence="10" key="1">
    <citation type="submission" date="2021-01" db="EMBL/GenBank/DDBJ databases">
        <title>A chromosome-scale assembly of European eel, Anguilla anguilla.</title>
        <authorList>
            <person name="Henkel C."/>
            <person name="Jong-Raadsen S.A."/>
            <person name="Dufour S."/>
            <person name="Weltzien F.-A."/>
            <person name="Palstra A.P."/>
            <person name="Pelster B."/>
            <person name="Spaink H.P."/>
            <person name="Van Den Thillart G.E."/>
            <person name="Jansen H."/>
            <person name="Zahm M."/>
            <person name="Klopp C."/>
            <person name="Cedric C."/>
            <person name="Louis A."/>
            <person name="Berthelot C."/>
            <person name="Parey E."/>
            <person name="Roest Crollius H."/>
            <person name="Montfort J."/>
            <person name="Robinson-Rechavi M."/>
            <person name="Bucao C."/>
            <person name="Bouchez O."/>
            <person name="Gislard M."/>
            <person name="Lluch J."/>
            <person name="Milhes M."/>
            <person name="Lampietro C."/>
            <person name="Lopez Roques C."/>
            <person name="Donnadieu C."/>
            <person name="Braasch I."/>
            <person name="Desvignes T."/>
            <person name="Postlethwait J."/>
            <person name="Bobe J."/>
            <person name="Guiguen Y."/>
            <person name="Dirks R."/>
        </authorList>
    </citation>
    <scope>NUCLEOTIDE SEQUENCE</scope>
    <source>
        <strain evidence="10">Tag_6206</strain>
        <tissue evidence="10">Liver</tissue>
    </source>
</reference>
<proteinExistence type="predicted"/>
<dbReference type="Pfam" id="PF00002">
    <property type="entry name" value="7tm_2"/>
    <property type="match status" value="1"/>
</dbReference>
<feature type="transmembrane region" description="Helical" evidence="7">
    <location>
        <begin position="281"/>
        <end position="303"/>
    </location>
</feature>
<dbReference type="SMART" id="SM00303">
    <property type="entry name" value="GPS"/>
    <property type="match status" value="1"/>
</dbReference>
<name>A0A9D3MIG1_ANGAN</name>
<evidence type="ECO:0000259" key="8">
    <source>
        <dbReference type="PROSITE" id="PS50221"/>
    </source>
</evidence>
<dbReference type="InterPro" id="IPR017981">
    <property type="entry name" value="GPCR_2-like_7TM"/>
</dbReference>
<dbReference type="EMBL" id="JAFIRN010000005">
    <property type="protein sequence ID" value="KAG5849384.1"/>
    <property type="molecule type" value="Genomic_DNA"/>
</dbReference>
<comment type="caution">
    <text evidence="10">The sequence shown here is derived from an EMBL/GenBank/DDBJ whole genome shotgun (WGS) entry which is preliminary data.</text>
</comment>
<evidence type="ECO:0000256" key="4">
    <source>
        <dbReference type="ARBA" id="ARBA00023136"/>
    </source>
</evidence>
<feature type="transmembrane region" description="Helical" evidence="7">
    <location>
        <begin position="413"/>
        <end position="435"/>
    </location>
</feature>
<dbReference type="GO" id="GO:0007166">
    <property type="term" value="P:cell surface receptor signaling pathway"/>
    <property type="evidence" value="ECO:0007669"/>
    <property type="project" value="InterPro"/>
</dbReference>
<dbReference type="InterPro" id="IPR000832">
    <property type="entry name" value="GPCR_2_secretin-like"/>
</dbReference>
<dbReference type="GO" id="GO:0004930">
    <property type="term" value="F:G protein-coupled receptor activity"/>
    <property type="evidence" value="ECO:0007669"/>
    <property type="project" value="InterPro"/>
</dbReference>
<evidence type="ECO:0000256" key="3">
    <source>
        <dbReference type="ARBA" id="ARBA00022989"/>
    </source>
</evidence>
<feature type="domain" description="G-protein coupled receptors family 2 profile 2" evidence="9">
    <location>
        <begin position="208"/>
        <end position="463"/>
    </location>
</feature>
<dbReference type="PROSITE" id="PS50261">
    <property type="entry name" value="G_PROTEIN_RECEP_F2_4"/>
    <property type="match status" value="1"/>
</dbReference>
<keyword evidence="2 7" id="KW-0812">Transmembrane</keyword>